<dbReference type="EMBL" id="MU275888">
    <property type="protein sequence ID" value="KAI0048315.1"/>
    <property type="molecule type" value="Genomic_DNA"/>
</dbReference>
<dbReference type="Proteomes" id="UP000814033">
    <property type="component" value="Unassembled WGS sequence"/>
</dbReference>
<gene>
    <name evidence="1" type="ORF">FA95DRAFT_1463371</name>
</gene>
<name>A0ACB8RXH6_9AGAM</name>
<keyword evidence="2" id="KW-1185">Reference proteome</keyword>
<proteinExistence type="predicted"/>
<accession>A0ACB8RXH6</accession>
<feature type="non-terminal residue" evidence="1">
    <location>
        <position position="99"/>
    </location>
</feature>
<organism evidence="1 2">
    <name type="scientific">Auriscalpium vulgare</name>
    <dbReference type="NCBI Taxonomy" id="40419"/>
    <lineage>
        <taxon>Eukaryota</taxon>
        <taxon>Fungi</taxon>
        <taxon>Dikarya</taxon>
        <taxon>Basidiomycota</taxon>
        <taxon>Agaricomycotina</taxon>
        <taxon>Agaricomycetes</taxon>
        <taxon>Russulales</taxon>
        <taxon>Auriscalpiaceae</taxon>
        <taxon>Auriscalpium</taxon>
    </lineage>
</organism>
<evidence type="ECO:0000313" key="1">
    <source>
        <dbReference type="EMBL" id="KAI0048315.1"/>
    </source>
</evidence>
<reference evidence="1" key="2">
    <citation type="journal article" date="2022" name="New Phytol.">
        <title>Evolutionary transition to the ectomycorrhizal habit in the genomes of a hyperdiverse lineage of mushroom-forming fungi.</title>
        <authorList>
            <person name="Looney B."/>
            <person name="Miyauchi S."/>
            <person name="Morin E."/>
            <person name="Drula E."/>
            <person name="Courty P.E."/>
            <person name="Kohler A."/>
            <person name="Kuo A."/>
            <person name="LaButti K."/>
            <person name="Pangilinan J."/>
            <person name="Lipzen A."/>
            <person name="Riley R."/>
            <person name="Andreopoulos W."/>
            <person name="He G."/>
            <person name="Johnson J."/>
            <person name="Nolan M."/>
            <person name="Tritt A."/>
            <person name="Barry K.W."/>
            <person name="Grigoriev I.V."/>
            <person name="Nagy L.G."/>
            <person name="Hibbett D."/>
            <person name="Henrissat B."/>
            <person name="Matheny P.B."/>
            <person name="Labbe J."/>
            <person name="Martin F.M."/>
        </authorList>
    </citation>
    <scope>NUCLEOTIDE SEQUENCE</scope>
    <source>
        <strain evidence="1">FP105234-sp</strain>
    </source>
</reference>
<protein>
    <submittedName>
        <fullName evidence="1">Uncharacterized protein</fullName>
    </submittedName>
</protein>
<feature type="non-terminal residue" evidence="1">
    <location>
        <position position="1"/>
    </location>
</feature>
<comment type="caution">
    <text evidence="1">The sequence shown here is derived from an EMBL/GenBank/DDBJ whole genome shotgun (WGS) entry which is preliminary data.</text>
</comment>
<evidence type="ECO:0000313" key="2">
    <source>
        <dbReference type="Proteomes" id="UP000814033"/>
    </source>
</evidence>
<reference evidence="1" key="1">
    <citation type="submission" date="2021-02" db="EMBL/GenBank/DDBJ databases">
        <authorList>
            <consortium name="DOE Joint Genome Institute"/>
            <person name="Ahrendt S."/>
            <person name="Looney B.P."/>
            <person name="Miyauchi S."/>
            <person name="Morin E."/>
            <person name="Drula E."/>
            <person name="Courty P.E."/>
            <person name="Chicoki N."/>
            <person name="Fauchery L."/>
            <person name="Kohler A."/>
            <person name="Kuo A."/>
            <person name="Labutti K."/>
            <person name="Pangilinan J."/>
            <person name="Lipzen A."/>
            <person name="Riley R."/>
            <person name="Andreopoulos W."/>
            <person name="He G."/>
            <person name="Johnson J."/>
            <person name="Barry K.W."/>
            <person name="Grigoriev I.V."/>
            <person name="Nagy L."/>
            <person name="Hibbett D."/>
            <person name="Henrissat B."/>
            <person name="Matheny P.B."/>
            <person name="Labbe J."/>
            <person name="Martin F."/>
        </authorList>
    </citation>
    <scope>NUCLEOTIDE SEQUENCE</scope>
    <source>
        <strain evidence="1">FP105234-sp</strain>
    </source>
</reference>
<sequence length="99" mass="11446">KRMKGASRLLRILISESAHLIWNIRCERQIGGKTHTKASIITRWTRAINERLTSDTLAARNILRTERAFDTVHSTWKGTLQDEIHLPFEWAKARQVLVG</sequence>